<protein>
    <submittedName>
        <fullName evidence="1">MoaD/ThiS family protein</fullName>
    </submittedName>
</protein>
<dbReference type="SUPFAM" id="SSF54285">
    <property type="entry name" value="MoaD/ThiS"/>
    <property type="match status" value="1"/>
</dbReference>
<dbReference type="InterPro" id="IPR052045">
    <property type="entry name" value="Sulfur_Carrier/Prot_Modifier"/>
</dbReference>
<name>A0ABT8KYS6_9BACT</name>
<gene>
    <name evidence="1" type="ORF">QQ008_25410</name>
</gene>
<organism evidence="1 2">
    <name type="scientific">Splendidivirga corallicola</name>
    <dbReference type="NCBI Taxonomy" id="3051826"/>
    <lineage>
        <taxon>Bacteria</taxon>
        <taxon>Pseudomonadati</taxon>
        <taxon>Bacteroidota</taxon>
        <taxon>Cytophagia</taxon>
        <taxon>Cytophagales</taxon>
        <taxon>Splendidivirgaceae</taxon>
        <taxon>Splendidivirga</taxon>
    </lineage>
</organism>
<dbReference type="PANTHER" id="PTHR38031:SF1">
    <property type="entry name" value="SULFUR CARRIER PROTEIN CYSO"/>
    <property type="match status" value="1"/>
</dbReference>
<dbReference type="EMBL" id="JAUJEA010000013">
    <property type="protein sequence ID" value="MDN5204753.1"/>
    <property type="molecule type" value="Genomic_DNA"/>
</dbReference>
<evidence type="ECO:0000313" key="1">
    <source>
        <dbReference type="EMBL" id="MDN5204753.1"/>
    </source>
</evidence>
<keyword evidence="2" id="KW-1185">Reference proteome</keyword>
<evidence type="ECO:0000313" key="2">
    <source>
        <dbReference type="Proteomes" id="UP001172082"/>
    </source>
</evidence>
<reference evidence="1" key="1">
    <citation type="submission" date="2023-06" db="EMBL/GenBank/DDBJ databases">
        <title>Genomic of Parafulvivirga corallium.</title>
        <authorList>
            <person name="Wang G."/>
        </authorList>
    </citation>
    <scope>NUCLEOTIDE SEQUENCE</scope>
    <source>
        <strain evidence="1">BMA10</strain>
    </source>
</reference>
<dbReference type="InterPro" id="IPR016155">
    <property type="entry name" value="Mopterin_synth/thiamin_S_b"/>
</dbReference>
<dbReference type="Pfam" id="PF02597">
    <property type="entry name" value="ThiS"/>
    <property type="match status" value="1"/>
</dbReference>
<sequence>MNDFTKVMPTVKFTYALKRFYPDLKEVRVQGKTVAEVLKDLDKLYPKLSTYIVDDQGMLRKHVNIFIGNTLIEDKESLGDMVDEEDEIFIMQALSGG</sequence>
<dbReference type="Proteomes" id="UP001172082">
    <property type="component" value="Unassembled WGS sequence"/>
</dbReference>
<dbReference type="RefSeq" id="WP_346754777.1">
    <property type="nucleotide sequence ID" value="NZ_JAUJEA010000013.1"/>
</dbReference>
<dbReference type="InterPro" id="IPR003749">
    <property type="entry name" value="ThiS/MoaD-like"/>
</dbReference>
<accession>A0ABT8KYS6</accession>
<dbReference type="InterPro" id="IPR012675">
    <property type="entry name" value="Beta-grasp_dom_sf"/>
</dbReference>
<dbReference type="PANTHER" id="PTHR38031">
    <property type="entry name" value="SULFUR CARRIER PROTEIN SLR0821-RELATED"/>
    <property type="match status" value="1"/>
</dbReference>
<proteinExistence type="predicted"/>
<comment type="caution">
    <text evidence="1">The sequence shown here is derived from an EMBL/GenBank/DDBJ whole genome shotgun (WGS) entry which is preliminary data.</text>
</comment>
<dbReference type="Gene3D" id="3.10.20.30">
    <property type="match status" value="1"/>
</dbReference>